<dbReference type="AlphaFoldDB" id="A0A1B8YM17"/>
<comment type="caution">
    <text evidence="2">The sequence shown here is derived from an EMBL/GenBank/DDBJ whole genome shotgun (WGS) entry which is preliminary data.</text>
</comment>
<name>A0A1B8YM17_9GAMM</name>
<dbReference type="RefSeq" id="WP_046396715.1">
    <property type="nucleotide sequence ID" value="NZ_CAWMQN010000018.1"/>
</dbReference>
<feature type="region of interest" description="Disordered" evidence="1">
    <location>
        <begin position="1"/>
        <end position="22"/>
    </location>
</feature>
<dbReference type="EMBL" id="LOIC01000018">
    <property type="protein sequence ID" value="OCA56143.1"/>
    <property type="molecule type" value="Genomic_DNA"/>
</dbReference>
<gene>
    <name evidence="2" type="ORF">Phpb_00642</name>
</gene>
<dbReference type="PATRIC" id="fig|29488.15.peg.712"/>
<protein>
    <submittedName>
        <fullName evidence="2">Uncharacterized protein</fullName>
    </submittedName>
</protein>
<organism evidence="2 3">
    <name type="scientific">Photorhabdus namnaonensis</name>
    <dbReference type="NCBI Taxonomy" id="1851568"/>
    <lineage>
        <taxon>Bacteria</taxon>
        <taxon>Pseudomonadati</taxon>
        <taxon>Pseudomonadota</taxon>
        <taxon>Gammaproteobacteria</taxon>
        <taxon>Enterobacterales</taxon>
        <taxon>Morganellaceae</taxon>
        <taxon>Photorhabdus</taxon>
    </lineage>
</organism>
<evidence type="ECO:0000313" key="3">
    <source>
        <dbReference type="Proteomes" id="UP000092665"/>
    </source>
</evidence>
<evidence type="ECO:0000313" key="2">
    <source>
        <dbReference type="EMBL" id="OCA56143.1"/>
    </source>
</evidence>
<accession>A0A1B8YM17</accession>
<dbReference type="Proteomes" id="UP000092665">
    <property type="component" value="Unassembled WGS sequence"/>
</dbReference>
<sequence>MFTDAAHKPLSLSTGHRGEGENARYVKQGNDNYAASTQLSVVPVLLKTDGAGGLARAVAVISVWSDIDFIEPSA</sequence>
<keyword evidence="3" id="KW-1185">Reference proteome</keyword>
<proteinExistence type="predicted"/>
<reference evidence="3" key="1">
    <citation type="submission" date="2015-11" db="EMBL/GenBank/DDBJ databases">
        <authorList>
            <person name="Tobias N.J."/>
            <person name="Mishra B."/>
            <person name="Gupta D.K."/>
            <person name="Thines M."/>
            <person name="Stinear T.P."/>
            <person name="Bode H.B."/>
        </authorList>
    </citation>
    <scope>NUCLEOTIDE SEQUENCE [LARGE SCALE GENOMIC DNA]</scope>
    <source>
        <strain evidence="3">PB45.5</strain>
    </source>
</reference>
<evidence type="ECO:0000256" key="1">
    <source>
        <dbReference type="SAM" id="MobiDB-lite"/>
    </source>
</evidence>